<organism evidence="1 2">
    <name type="scientific">Caenorhabditis nigoni</name>
    <dbReference type="NCBI Taxonomy" id="1611254"/>
    <lineage>
        <taxon>Eukaryota</taxon>
        <taxon>Metazoa</taxon>
        <taxon>Ecdysozoa</taxon>
        <taxon>Nematoda</taxon>
        <taxon>Chromadorea</taxon>
        <taxon>Rhabditida</taxon>
        <taxon>Rhabditina</taxon>
        <taxon>Rhabditomorpha</taxon>
        <taxon>Rhabditoidea</taxon>
        <taxon>Rhabditidae</taxon>
        <taxon>Peloderinae</taxon>
        <taxon>Caenorhabditis</taxon>
    </lineage>
</organism>
<dbReference type="EMBL" id="PDUG01000004">
    <property type="protein sequence ID" value="PIC34906.1"/>
    <property type="molecule type" value="Genomic_DNA"/>
</dbReference>
<sequence length="152" mass="17614">MKIRTGWPYCTTPRREERRDNKICFLDAKTKRTTKFMGALNGGGGGQMDDILNIYKTYHDAASNFSDPIRRLTPSPYSSLPMGATKFGVDTNCHWSSVSFFWERVEGRKSNWLLPEKETNEWTKERFILSREPNGTEKSVEIWNLRGKDGIR</sequence>
<proteinExistence type="predicted"/>
<accession>A0A2G5U6N0</accession>
<keyword evidence="2" id="KW-1185">Reference proteome</keyword>
<dbReference type="Proteomes" id="UP000230233">
    <property type="component" value="Chromosome IV"/>
</dbReference>
<protein>
    <submittedName>
        <fullName evidence="1">Uncharacterized protein</fullName>
    </submittedName>
</protein>
<gene>
    <name evidence="1" type="primary">Cnig_chr_IV.g14424</name>
    <name evidence="1" type="ORF">B9Z55_014424</name>
</gene>
<comment type="caution">
    <text evidence="1">The sequence shown here is derived from an EMBL/GenBank/DDBJ whole genome shotgun (WGS) entry which is preliminary data.</text>
</comment>
<evidence type="ECO:0000313" key="1">
    <source>
        <dbReference type="EMBL" id="PIC34906.1"/>
    </source>
</evidence>
<dbReference type="AlphaFoldDB" id="A0A2G5U6N0"/>
<reference evidence="2" key="1">
    <citation type="submission" date="2017-10" db="EMBL/GenBank/DDBJ databases">
        <title>Rapid genome shrinkage in a self-fertile nematode reveals novel sperm competition proteins.</title>
        <authorList>
            <person name="Yin D."/>
            <person name="Schwarz E.M."/>
            <person name="Thomas C.G."/>
            <person name="Felde R.L."/>
            <person name="Korf I.F."/>
            <person name="Cutter A.D."/>
            <person name="Schartner C.M."/>
            <person name="Ralston E.J."/>
            <person name="Meyer B.J."/>
            <person name="Haag E.S."/>
        </authorList>
    </citation>
    <scope>NUCLEOTIDE SEQUENCE [LARGE SCALE GENOMIC DNA]</scope>
    <source>
        <strain evidence="2">JU1422</strain>
    </source>
</reference>
<evidence type="ECO:0000313" key="2">
    <source>
        <dbReference type="Proteomes" id="UP000230233"/>
    </source>
</evidence>
<name>A0A2G5U6N0_9PELO</name>